<dbReference type="AlphaFoldDB" id="A0A1V8TQI0"/>
<dbReference type="InParanoid" id="A0A1V8TQI0"/>
<proteinExistence type="predicted"/>
<evidence type="ECO:0000313" key="3">
    <source>
        <dbReference type="Proteomes" id="UP000192596"/>
    </source>
</evidence>
<feature type="compositionally biased region" description="Polar residues" evidence="1">
    <location>
        <begin position="371"/>
        <end position="395"/>
    </location>
</feature>
<comment type="caution">
    <text evidence="2">The sequence shown here is derived from an EMBL/GenBank/DDBJ whole genome shotgun (WGS) entry which is preliminary data.</text>
</comment>
<dbReference type="OrthoDB" id="3784117at2759"/>
<gene>
    <name evidence="2" type="ORF">B0A48_01866</name>
</gene>
<accession>A0A1V8TQI0</accession>
<feature type="compositionally biased region" description="Polar residues" evidence="1">
    <location>
        <begin position="338"/>
        <end position="356"/>
    </location>
</feature>
<keyword evidence="3" id="KW-1185">Reference proteome</keyword>
<feature type="compositionally biased region" description="Basic and acidic residues" evidence="1">
    <location>
        <begin position="403"/>
        <end position="418"/>
    </location>
</feature>
<feature type="region of interest" description="Disordered" evidence="1">
    <location>
        <begin position="240"/>
        <end position="449"/>
    </location>
</feature>
<dbReference type="EMBL" id="NAJO01000003">
    <property type="protein sequence ID" value="OQO13637.1"/>
    <property type="molecule type" value="Genomic_DNA"/>
</dbReference>
<feature type="compositionally biased region" description="Gly residues" evidence="1">
    <location>
        <begin position="438"/>
        <end position="449"/>
    </location>
</feature>
<sequence length="449" mass="48520">MAETETGIQSKSASLTSPPVLSPSALPERSQPKSPPLAFEKTPNDSLAPSTALNNNLEDDIGFSNRTFNMGSFGKSFTPSPSLQTVVDKQARALHQLHLAFAAEREAWLCERESMQQRISSLERLLSVNNGHSPAKSPILSPTSGTDIVPPQSRSLNIGQGLPTIAEDENCEPFSKRRRGAPDSIDIPRIAAPSNERLRHNSVVAFSENGSLIVEEIPGSPRSSIDKLSPIPSEHRVLAGHTPLKAPPRPPTPPPKETLGDDIEDTPTRNNTHINAFLVRSRDEEQDVELTGPLNMPELPNKPGEHNFTEEALRRRLEHIAQSPDSEESRPMIFAQPTPGTATPVETSGSRSSRAPNDSRMEKPSAPAATANPNDQSGASNANFKFASTTLSPQSGLPHPRQSSHDEEMEADTHRKFDQGGIKLRKKASSNFGAPFGSLGGFGGIRRPS</sequence>
<organism evidence="2 3">
    <name type="scientific">Cryoendolithus antarcticus</name>
    <dbReference type="NCBI Taxonomy" id="1507870"/>
    <lineage>
        <taxon>Eukaryota</taxon>
        <taxon>Fungi</taxon>
        <taxon>Dikarya</taxon>
        <taxon>Ascomycota</taxon>
        <taxon>Pezizomycotina</taxon>
        <taxon>Dothideomycetes</taxon>
        <taxon>Dothideomycetidae</taxon>
        <taxon>Cladosporiales</taxon>
        <taxon>Cladosporiaceae</taxon>
        <taxon>Cryoendolithus</taxon>
    </lineage>
</organism>
<protein>
    <submittedName>
        <fullName evidence="2">Uncharacterized protein</fullName>
    </submittedName>
</protein>
<feature type="region of interest" description="Disordered" evidence="1">
    <location>
        <begin position="1"/>
        <end position="55"/>
    </location>
</feature>
<feature type="compositionally biased region" description="Pro residues" evidence="1">
    <location>
        <begin position="245"/>
        <end position="256"/>
    </location>
</feature>
<feature type="compositionally biased region" description="Basic and acidic residues" evidence="1">
    <location>
        <begin position="303"/>
        <end position="319"/>
    </location>
</feature>
<feature type="compositionally biased region" description="Polar residues" evidence="1">
    <location>
        <begin position="1"/>
        <end position="19"/>
    </location>
</feature>
<feature type="compositionally biased region" description="Polar residues" evidence="1">
    <location>
        <begin position="44"/>
        <end position="55"/>
    </location>
</feature>
<name>A0A1V8TQI0_9PEZI</name>
<evidence type="ECO:0000313" key="2">
    <source>
        <dbReference type="EMBL" id="OQO13637.1"/>
    </source>
</evidence>
<evidence type="ECO:0000256" key="1">
    <source>
        <dbReference type="SAM" id="MobiDB-lite"/>
    </source>
</evidence>
<dbReference type="Proteomes" id="UP000192596">
    <property type="component" value="Unassembled WGS sequence"/>
</dbReference>
<reference evidence="3" key="1">
    <citation type="submission" date="2017-03" db="EMBL/GenBank/DDBJ databases">
        <title>Genomes of endolithic fungi from Antarctica.</title>
        <authorList>
            <person name="Coleine C."/>
            <person name="Masonjones S."/>
            <person name="Stajich J.E."/>
        </authorList>
    </citation>
    <scope>NUCLEOTIDE SEQUENCE [LARGE SCALE GENOMIC DNA]</scope>
    <source>
        <strain evidence="3">CCFEE 5527</strain>
    </source>
</reference>